<keyword evidence="3" id="KW-1185">Reference proteome</keyword>
<dbReference type="WBParaSite" id="HPBE_0001972301-mRNA-1">
    <property type="protein sequence ID" value="HPBE_0001972301-mRNA-1"/>
    <property type="gene ID" value="HPBE_0001972301"/>
</dbReference>
<sequence>MTTIHPKIGTKDPEVEPLRTLREFRLAPEGPMRDDCKDNPVFGVDAGIITPGFIHVGQTVYVRYKTAYLKDTPFYAP</sequence>
<dbReference type="InterPro" id="IPR005302">
    <property type="entry name" value="MoCF_Sase_C"/>
</dbReference>
<name>A0A183GC53_HELPZ</name>
<dbReference type="AlphaFoldDB" id="A0A183GC53"/>
<organism evidence="3 4">
    <name type="scientific">Heligmosomoides polygyrus</name>
    <name type="common">Parasitic roundworm</name>
    <dbReference type="NCBI Taxonomy" id="6339"/>
    <lineage>
        <taxon>Eukaryota</taxon>
        <taxon>Metazoa</taxon>
        <taxon>Ecdysozoa</taxon>
        <taxon>Nematoda</taxon>
        <taxon>Chromadorea</taxon>
        <taxon>Rhabditida</taxon>
        <taxon>Rhabditina</taxon>
        <taxon>Rhabditomorpha</taxon>
        <taxon>Strongyloidea</taxon>
        <taxon>Heligmosomidae</taxon>
        <taxon>Heligmosomoides</taxon>
    </lineage>
</organism>
<evidence type="ECO:0000313" key="2">
    <source>
        <dbReference type="EMBL" id="VDP16373.1"/>
    </source>
</evidence>
<proteinExistence type="predicted"/>
<dbReference type="Proteomes" id="UP000050761">
    <property type="component" value="Unassembled WGS sequence"/>
</dbReference>
<feature type="domain" description="MOSC" evidence="1">
    <location>
        <begin position="1"/>
        <end position="63"/>
    </location>
</feature>
<evidence type="ECO:0000259" key="1">
    <source>
        <dbReference type="PROSITE" id="PS51340"/>
    </source>
</evidence>
<dbReference type="PROSITE" id="PS51340">
    <property type="entry name" value="MOSC"/>
    <property type="match status" value="1"/>
</dbReference>
<gene>
    <name evidence="2" type="ORF">HPBE_LOCUS19722</name>
</gene>
<accession>A0A3P8F3F9</accession>
<evidence type="ECO:0000313" key="3">
    <source>
        <dbReference type="Proteomes" id="UP000050761"/>
    </source>
</evidence>
<evidence type="ECO:0000313" key="4">
    <source>
        <dbReference type="WBParaSite" id="HPBE_0001972301-mRNA-1"/>
    </source>
</evidence>
<dbReference type="GO" id="GO:0003824">
    <property type="term" value="F:catalytic activity"/>
    <property type="evidence" value="ECO:0007669"/>
    <property type="project" value="InterPro"/>
</dbReference>
<reference evidence="2 3" key="1">
    <citation type="submission" date="2018-11" db="EMBL/GenBank/DDBJ databases">
        <authorList>
            <consortium name="Pathogen Informatics"/>
        </authorList>
    </citation>
    <scope>NUCLEOTIDE SEQUENCE [LARGE SCALE GENOMIC DNA]</scope>
</reference>
<dbReference type="EMBL" id="UZAH01031571">
    <property type="protein sequence ID" value="VDP16373.1"/>
    <property type="molecule type" value="Genomic_DNA"/>
</dbReference>
<protein>
    <submittedName>
        <fullName evidence="4">MOSC domain-containing protein</fullName>
    </submittedName>
</protein>
<accession>A0A183GC53</accession>
<dbReference type="OrthoDB" id="17255at2759"/>
<dbReference type="GO" id="GO:0030151">
    <property type="term" value="F:molybdenum ion binding"/>
    <property type="evidence" value="ECO:0007669"/>
    <property type="project" value="InterPro"/>
</dbReference>
<reference evidence="4" key="2">
    <citation type="submission" date="2019-09" db="UniProtKB">
        <authorList>
            <consortium name="WormBaseParasite"/>
        </authorList>
    </citation>
    <scope>IDENTIFICATION</scope>
</reference>
<dbReference type="GO" id="GO:0030170">
    <property type="term" value="F:pyridoxal phosphate binding"/>
    <property type="evidence" value="ECO:0007669"/>
    <property type="project" value="InterPro"/>
</dbReference>